<dbReference type="Pfam" id="PF14844">
    <property type="entry name" value="PH_BEACH"/>
    <property type="match status" value="1"/>
</dbReference>
<organism evidence="9 10">
    <name type="scientific">Friedmanniomyces endolithicus</name>
    <dbReference type="NCBI Taxonomy" id="329885"/>
    <lineage>
        <taxon>Eukaryota</taxon>
        <taxon>Fungi</taxon>
        <taxon>Dikarya</taxon>
        <taxon>Ascomycota</taxon>
        <taxon>Pezizomycotina</taxon>
        <taxon>Dothideomycetes</taxon>
        <taxon>Dothideomycetidae</taxon>
        <taxon>Mycosphaerellales</taxon>
        <taxon>Teratosphaeriaceae</taxon>
        <taxon>Friedmanniomyces</taxon>
    </lineage>
</organism>
<dbReference type="SUPFAM" id="SSF50729">
    <property type="entry name" value="PH domain-like"/>
    <property type="match status" value="1"/>
</dbReference>
<dbReference type="FunFam" id="1.10.1540.10:FF:000001">
    <property type="entry name" value="neurobeachin isoform X1"/>
    <property type="match status" value="1"/>
</dbReference>
<dbReference type="SUPFAM" id="SSF50978">
    <property type="entry name" value="WD40 repeat-like"/>
    <property type="match status" value="1"/>
</dbReference>
<protein>
    <recommendedName>
        <fullName evidence="4">Beige protein homolog 1</fullName>
    </recommendedName>
</protein>
<dbReference type="SMART" id="SM01026">
    <property type="entry name" value="Beach"/>
    <property type="match status" value="1"/>
</dbReference>
<evidence type="ECO:0000256" key="3">
    <source>
        <dbReference type="ARBA" id="ARBA00054699"/>
    </source>
</evidence>
<accession>A0AAN6J7I0</accession>
<proteinExistence type="predicted"/>
<dbReference type="Proteomes" id="UP001168146">
    <property type="component" value="Unassembled WGS sequence"/>
</dbReference>
<dbReference type="InterPro" id="IPR011993">
    <property type="entry name" value="PH-like_dom_sf"/>
</dbReference>
<evidence type="ECO:0000256" key="4">
    <source>
        <dbReference type="ARBA" id="ARBA00073334"/>
    </source>
</evidence>
<feature type="compositionally biased region" description="Basic and acidic residues" evidence="6">
    <location>
        <begin position="1170"/>
        <end position="1179"/>
    </location>
</feature>
<comment type="caution">
    <text evidence="9">The sequence shown here is derived from an EMBL/GenBank/DDBJ whole genome shotgun (WGS) entry which is preliminary data.</text>
</comment>
<feature type="region of interest" description="Disordered" evidence="6">
    <location>
        <begin position="1170"/>
        <end position="1211"/>
    </location>
</feature>
<dbReference type="Gene3D" id="1.10.1540.10">
    <property type="entry name" value="BEACH domain"/>
    <property type="match status" value="1"/>
</dbReference>
<dbReference type="CDD" id="cd06071">
    <property type="entry name" value="Beach"/>
    <property type="match status" value="1"/>
</dbReference>
<dbReference type="SUPFAM" id="SSF81837">
    <property type="entry name" value="BEACH domain"/>
    <property type="match status" value="1"/>
</dbReference>
<dbReference type="PROSITE" id="PS50082">
    <property type="entry name" value="WD_REPEATS_2"/>
    <property type="match status" value="2"/>
</dbReference>
<gene>
    <name evidence="9" type="primary">BPH1_2</name>
    <name evidence="9" type="ORF">LTR82_009105</name>
</gene>
<dbReference type="CDD" id="cd01201">
    <property type="entry name" value="PH_BEACH"/>
    <property type="match status" value="1"/>
</dbReference>
<dbReference type="Gene3D" id="2.30.29.30">
    <property type="entry name" value="Pleckstrin-homology domain (PH domain)/Phosphotyrosine-binding domain (PTB)"/>
    <property type="match status" value="1"/>
</dbReference>
<evidence type="ECO:0000259" key="8">
    <source>
        <dbReference type="PROSITE" id="PS51783"/>
    </source>
</evidence>
<evidence type="ECO:0000256" key="2">
    <source>
        <dbReference type="ARBA" id="ARBA00022737"/>
    </source>
</evidence>
<dbReference type="Pfam" id="PF02138">
    <property type="entry name" value="Beach"/>
    <property type="match status" value="1"/>
</dbReference>
<dbReference type="InterPro" id="IPR051944">
    <property type="entry name" value="BEACH_domain_protein"/>
</dbReference>
<dbReference type="Gene3D" id="2.130.10.10">
    <property type="entry name" value="YVTN repeat-like/Quinoprotein amine dehydrogenase"/>
    <property type="match status" value="1"/>
</dbReference>
<dbReference type="SUPFAM" id="SSF49899">
    <property type="entry name" value="Concanavalin A-like lectins/glucanases"/>
    <property type="match status" value="1"/>
</dbReference>
<dbReference type="InterPro" id="IPR023362">
    <property type="entry name" value="PH-BEACH_dom"/>
</dbReference>
<dbReference type="PANTHER" id="PTHR46108">
    <property type="entry name" value="BLUE CHEESE"/>
    <property type="match status" value="1"/>
</dbReference>
<dbReference type="Pfam" id="PF13385">
    <property type="entry name" value="Laminin_G_3"/>
    <property type="match status" value="1"/>
</dbReference>
<dbReference type="PROSITE" id="PS50197">
    <property type="entry name" value="BEACH"/>
    <property type="match status" value="1"/>
</dbReference>
<evidence type="ECO:0000313" key="9">
    <source>
        <dbReference type="EMBL" id="KAK0319770.1"/>
    </source>
</evidence>
<keyword evidence="2" id="KW-0677">Repeat</keyword>
<evidence type="ECO:0000313" key="10">
    <source>
        <dbReference type="Proteomes" id="UP001168146"/>
    </source>
</evidence>
<dbReference type="InterPro" id="IPR000409">
    <property type="entry name" value="BEACH_dom"/>
</dbReference>
<feature type="region of interest" description="Disordered" evidence="6">
    <location>
        <begin position="1679"/>
        <end position="1706"/>
    </location>
</feature>
<evidence type="ECO:0000256" key="1">
    <source>
        <dbReference type="ARBA" id="ARBA00022574"/>
    </source>
</evidence>
<dbReference type="SMART" id="SM00320">
    <property type="entry name" value="WD40"/>
    <property type="match status" value="2"/>
</dbReference>
<evidence type="ECO:0000259" key="7">
    <source>
        <dbReference type="PROSITE" id="PS50197"/>
    </source>
</evidence>
<keyword evidence="1 5" id="KW-0853">WD repeat</keyword>
<dbReference type="InterPro" id="IPR036322">
    <property type="entry name" value="WD40_repeat_dom_sf"/>
</dbReference>
<dbReference type="InterPro" id="IPR013320">
    <property type="entry name" value="ConA-like_dom_sf"/>
</dbReference>
<dbReference type="InterPro" id="IPR001680">
    <property type="entry name" value="WD40_rpt"/>
</dbReference>
<dbReference type="EMBL" id="JASUXU010000028">
    <property type="protein sequence ID" value="KAK0319770.1"/>
    <property type="molecule type" value="Genomic_DNA"/>
</dbReference>
<dbReference type="InterPro" id="IPR036372">
    <property type="entry name" value="BEACH_dom_sf"/>
</dbReference>
<comment type="function">
    <text evidence="3">May be involved in protein sorting and cell wall formation.</text>
</comment>
<dbReference type="InterPro" id="IPR056252">
    <property type="entry name" value="Alfy-like_Arm-like"/>
</dbReference>
<feature type="repeat" description="WD" evidence="5">
    <location>
        <begin position="2338"/>
        <end position="2379"/>
    </location>
</feature>
<evidence type="ECO:0000256" key="5">
    <source>
        <dbReference type="PROSITE-ProRule" id="PRU00221"/>
    </source>
</evidence>
<sequence>MASQVGEVGRIRSTTCASRGLDAVERESATADLVRQLTWREGASSVETTIRLTEAATELRGTIGRDSAARDVFRHAAGFEAILTALEGLTRMSSNEQTQTSESLADLLDELLLVLAVAVNDHRGNQKYFDQHLDGWTSLKASLETFQSASIGSRDDVRVDERLSGMYKSLLRLAVNDPGFELPPCGPQTVEGAVETVSEANHKEPNATCSYIIEHPQAARIAVQLAVETEMFDHDRTALAVAVLGALSRLCNGNLRNKVALWHTQALTNVLDAMSRRDAVASVRDAAQRLVICCTDLGLGSLDDVERLFRQARETDEAKELLLAILQKSKGPSYVQFDLTPHGYSSIELPSFPRAFPPTTDYTLAAWVRIDTFDSSSHTTLFGAFDASQACFILIYLEQDSHQLILQTSVRSSRPSVRFKSTRFAAGKWYHIALVHRKATADPRQSPAILFVNGDFAEQVKCAYPEAPAAHDEKPVAESPGPGSQRAKAVQAFFGTPRDLASRLGRNEVHSKWSLASAHLYASALTDEFVAVQHRLGPGYTGNYQDCLGPLLTYRASAELNRYNELLHPEKSDKSDIVTATESRGSEVVPESRLLLSLDASAVIRLDGKDDILQDAKHELDRKAYARYLLLAQKARAIAINLAIPTVNEAISRSYGTGILTGDPVIAVPKRLDDATWSLAGCLPLVVRLLESASTKLAFLQAVRIYFECIVDNWRISEAMEKGNGFGMLAMIIREKLGFDTGFATTNAHAAAKQPPIVLNFEDRQHLPAELLRLILDYVGYRSLKPEDSMLINPMAYRVLLVDFDTWRRCNLETQKLYYQQFVYFVVQNRHQAFNAKRLVRMRVVRKLIEALKSESISEEVVEPLMRALKALIDNGSAGVLYKDLAIFVAWGLQDERAMALKPMRNLASIAHLTQRVASWARHAKSSRPNTPGGYTTPTPSPGLSRAELAIHVLQLLTEIVCDGRSSSAIRRFNKAVPNRWLLHLLAEPQVRVMEMAMRITTRSLATLGKDFKTPFVERNSGWVTLRSRLKMHWRSETLWLTCFAILFGSDVPTVTLDSRLNVFAMIEAFQIGTSTVVVNPEVLPTLMAMLETGLRTAIKYNEESSDADAALLKAIIQFLNELYTRSPAFQDFAVSTRYIQDLLFVLYPVLVGSDRLSAETELQADRDTLSFRGQEVKMRPHSSSLNERPPSVRSMNADEDKRTPSPLPTKRIQGPRRLSSFVMVNPTPRAQFSTALAPKKAEPVKLNTGNDLVEALLEVGISLFIDLICGKRDFQGIGLFLKVPPGFREHQAFFCSFLQINTFTQLWNHLKLRQSLLRDGTVLKSLSRYCQHIAEAVFEGWFIDGAQPVLDFTGHLLEYLQQPDVCEIKAVKLCSHHTSSIRVVFLRVTLWRLSELDDTADEALTVDFLDKMNYWQTILFSSENQETLFIRLICFLLYLRLVADSHLVRLAAARLWRTVLVHKPTTSATLLTVAMGAERRHLSTGFMKLVELDDEDFIVWVDENKAELDTAFLTSLNKPWNDFVTEENTRNAHTAQSRLEKRQEKLRQWQVEESTADDLNHRYEVATSHWRANVHAQERLKLSRATQDYHENAVHLMSLYSKMERRLQEPCSLEPNPEAPKWLLDETEAPNRMRIRTIRDQERKPVIQSKLKAIVNRKVSSRLAINTRVTQVSEDILSSLPGSPLPDDMDGNRNVGGPPRAASASSQLLEGGFEIVDDPKEDDDGVVEDKNRKIMTSLQRGDAVQQLYNISRIVGLEACEGLLVIGKRCLYLQDSYFQRSDGEIVSASQAPEDERDPYVHLISGKDIGSQRDTHNVGDTESRNWTWSEVLSVSKRRFLFRDVSVEVFFADGRSYLLTCISPKIRDDLYSAITGKAPHVHSAAAVAGEDAWRLDNLVNPQEVPQSIGTRFAAAFNNTPTYAATRKWMRGEMSNFQYLMLVNTLAGRTFNDLTQYPVFPWVLADYTSEELDLNNRKSFRDLSKPMGCQTVAREAEYRDRYKQFAEMGDVNAPPFHYGTHYSSAMIVTSYLIRLQPFVQSYLLLQGGSFDHADRLFDSVGRAWLSASRETMSDVRELIPEFYCLPEAFVNINKYDFGTKQGDGATVNDVQLPPWAKGDPHLFVAKHREALESPYVSQDLHKWIDLVFGYKQRGEAAVEATNVFNHLSYRGAKDLDTIEDPVERLATIGIVHSFGQTPHQVFQRPHPGREAAKSAVARLDTLAESLVRLPDSLFDSDERVANLTFSDALGRLLCAGPGRLELAPRHDRYMQWGFADNSIRFFSSNTKRLLGLNENAHRGRITAAVLADSKTLATAGADCTIAVWTVNTSRDLVDLQPKTCLFGHRRPVTLLAASRVFSTLLSVSADGQVLLWGLNRLTCVRVLLPAGGPRVQAARVSNATGRIVLSQGSYVLLFTINGHLLVKQKICDDVSDQLGEGSGDEGGVVTCAFYEGAGNEYLERELLFTGHRHGVANIWALTTKPEDGTWHLQLVKRLNHVDASREDGGNMAASITAILPMPAAVYTGDEMGRVWEWDCVVRAGSGGGGRGR</sequence>
<feature type="repeat" description="WD" evidence="5">
    <location>
        <begin position="2291"/>
        <end position="2331"/>
    </location>
</feature>
<dbReference type="PANTHER" id="PTHR46108:SF4">
    <property type="entry name" value="BLUE CHEESE"/>
    <property type="match status" value="1"/>
</dbReference>
<dbReference type="Pfam" id="PF23295">
    <property type="entry name" value="Arm_4"/>
    <property type="match status" value="1"/>
</dbReference>
<feature type="domain" description="BEACH" evidence="7">
    <location>
        <begin position="1911"/>
        <end position="2206"/>
    </location>
</feature>
<feature type="region of interest" description="Disordered" evidence="6">
    <location>
        <begin position="922"/>
        <end position="941"/>
    </location>
</feature>
<dbReference type="Gene3D" id="2.60.120.200">
    <property type="match status" value="1"/>
</dbReference>
<dbReference type="InterPro" id="IPR015943">
    <property type="entry name" value="WD40/YVTN_repeat-like_dom_sf"/>
</dbReference>
<feature type="domain" description="BEACH-type PH" evidence="8">
    <location>
        <begin position="1740"/>
        <end position="1873"/>
    </location>
</feature>
<name>A0AAN6J7I0_9PEZI</name>
<evidence type="ECO:0000256" key="6">
    <source>
        <dbReference type="SAM" id="MobiDB-lite"/>
    </source>
</evidence>
<dbReference type="PROSITE" id="PS51783">
    <property type="entry name" value="PH_BEACH"/>
    <property type="match status" value="1"/>
</dbReference>
<reference evidence="9" key="1">
    <citation type="submission" date="2021-12" db="EMBL/GenBank/DDBJ databases">
        <title>Black yeast isolated from Biological Soil Crust.</title>
        <authorList>
            <person name="Kurbessoian T."/>
        </authorList>
    </citation>
    <scope>NUCLEOTIDE SEQUENCE</scope>
    <source>
        <strain evidence="9">CCFEE 5208</strain>
    </source>
</reference>